<reference evidence="3 4" key="1">
    <citation type="journal article" date="2007" name="Science">
        <title>The Chlamydomonas genome reveals the evolution of key animal and plant functions.</title>
        <authorList>
            <person name="Merchant S.S."/>
            <person name="Prochnik S.E."/>
            <person name="Vallon O."/>
            <person name="Harris E.H."/>
            <person name="Karpowicz S.J."/>
            <person name="Witman G.B."/>
            <person name="Terry A."/>
            <person name="Salamov A."/>
            <person name="Fritz-Laylin L.K."/>
            <person name="Marechal-Drouard L."/>
            <person name="Marshall W.F."/>
            <person name="Qu L.H."/>
            <person name="Nelson D.R."/>
            <person name="Sanderfoot A.A."/>
            <person name="Spalding M.H."/>
            <person name="Kapitonov V.V."/>
            <person name="Ren Q."/>
            <person name="Ferris P."/>
            <person name="Lindquist E."/>
            <person name="Shapiro H."/>
            <person name="Lucas S.M."/>
            <person name="Grimwood J."/>
            <person name="Schmutz J."/>
            <person name="Cardol P."/>
            <person name="Cerutti H."/>
            <person name="Chanfreau G."/>
            <person name="Chen C.L."/>
            <person name="Cognat V."/>
            <person name="Croft M.T."/>
            <person name="Dent R."/>
            <person name="Dutcher S."/>
            <person name="Fernandez E."/>
            <person name="Fukuzawa H."/>
            <person name="Gonzalez-Ballester D."/>
            <person name="Gonzalez-Halphen D."/>
            <person name="Hallmann A."/>
            <person name="Hanikenne M."/>
            <person name="Hippler M."/>
            <person name="Inwood W."/>
            <person name="Jabbari K."/>
            <person name="Kalanon M."/>
            <person name="Kuras R."/>
            <person name="Lefebvre P.A."/>
            <person name="Lemaire S.D."/>
            <person name="Lobanov A.V."/>
            <person name="Lohr M."/>
            <person name="Manuell A."/>
            <person name="Meier I."/>
            <person name="Mets L."/>
            <person name="Mittag M."/>
            <person name="Mittelmeier T."/>
            <person name="Moroney J.V."/>
            <person name="Moseley J."/>
            <person name="Napoli C."/>
            <person name="Nedelcu A.M."/>
            <person name="Niyogi K."/>
            <person name="Novoselov S.V."/>
            <person name="Paulsen I.T."/>
            <person name="Pazour G."/>
            <person name="Purton S."/>
            <person name="Ral J.P."/>
            <person name="Riano-Pachon D.M."/>
            <person name="Riekhof W."/>
            <person name="Rymarquis L."/>
            <person name="Schroda M."/>
            <person name="Stern D."/>
            <person name="Umen J."/>
            <person name="Willows R."/>
            <person name="Wilson N."/>
            <person name="Zimmer S.L."/>
            <person name="Allmer J."/>
            <person name="Balk J."/>
            <person name="Bisova K."/>
            <person name="Chen C.J."/>
            <person name="Elias M."/>
            <person name="Gendler K."/>
            <person name="Hauser C."/>
            <person name="Lamb M.R."/>
            <person name="Ledford H."/>
            <person name="Long J.C."/>
            <person name="Minagawa J."/>
            <person name="Page M.D."/>
            <person name="Pan J."/>
            <person name="Pootakham W."/>
            <person name="Roje S."/>
            <person name="Rose A."/>
            <person name="Stahlberg E."/>
            <person name="Terauchi A.M."/>
            <person name="Yang P."/>
            <person name="Ball S."/>
            <person name="Bowler C."/>
            <person name="Dieckmann C.L."/>
            <person name="Gladyshev V.N."/>
            <person name="Green P."/>
            <person name="Jorgensen R."/>
            <person name="Mayfield S."/>
            <person name="Mueller-Roeber B."/>
            <person name="Rajamani S."/>
            <person name="Sayre R.T."/>
            <person name="Brokstein P."/>
            <person name="Dubchak I."/>
            <person name="Goodstein D."/>
            <person name="Hornick L."/>
            <person name="Huang Y.W."/>
            <person name="Jhaveri J."/>
            <person name="Luo Y."/>
            <person name="Martinez D."/>
            <person name="Ngau W.C."/>
            <person name="Otillar B."/>
            <person name="Poliakov A."/>
            <person name="Porter A."/>
            <person name="Szajkowski L."/>
            <person name="Werner G."/>
            <person name="Zhou K."/>
            <person name="Grigoriev I.V."/>
            <person name="Rokhsar D.S."/>
            <person name="Grossman A.R."/>
        </authorList>
    </citation>
    <scope>NUCLEOTIDE SEQUENCE [LARGE SCALE GENOMIC DNA]</scope>
    <source>
        <strain evidence="4">CC-503</strain>
    </source>
</reference>
<dbReference type="Gene3D" id="3.30.460.10">
    <property type="entry name" value="Beta Polymerase, domain 2"/>
    <property type="match status" value="1"/>
</dbReference>
<evidence type="ECO:0000313" key="3">
    <source>
        <dbReference type="EMBL" id="PNW85784.1"/>
    </source>
</evidence>
<dbReference type="InterPro" id="IPR004394">
    <property type="entry name" value="Iojap/RsfS/C7orf30"/>
</dbReference>
<dbReference type="EMBL" id="CM008964">
    <property type="protein sequence ID" value="PNW85784.1"/>
    <property type="molecule type" value="Genomic_DNA"/>
</dbReference>
<dbReference type="InParanoid" id="A0A2K3DZ16"/>
<dbReference type="GO" id="GO:0043023">
    <property type="term" value="F:ribosomal large subunit binding"/>
    <property type="evidence" value="ECO:0000318"/>
    <property type="project" value="GO_Central"/>
</dbReference>
<dbReference type="Pfam" id="PF02410">
    <property type="entry name" value="RsfS"/>
    <property type="match status" value="1"/>
</dbReference>
<dbReference type="OrthoDB" id="21330at2759"/>
<dbReference type="KEGG" id="cre:CHLRE_03g205600v5"/>
<dbReference type="GO" id="GO:0017148">
    <property type="term" value="P:negative regulation of translation"/>
    <property type="evidence" value="ECO:0000318"/>
    <property type="project" value="GO_Central"/>
</dbReference>
<sequence>MASLTVGKSALCRPTTSFRSTHQTLFGLVPSSSSNVYARSQHLASEIREPIGASRSRRPTVSLTATTGKEASNGADISSKDFAVAVAKVVDDVKCTDVVVLDVAPVVSWTSFLVVATVFSKPQLLAALARVEKAAAETYGRTKINLPGSSPWETLDFGDVVLHLFTAEQREYYDIESFYAAAEEVELPFGPDMPPPQQQSQQQSPTWSTKS</sequence>
<evidence type="ECO:0000256" key="1">
    <source>
        <dbReference type="ARBA" id="ARBA00010574"/>
    </source>
</evidence>
<feature type="region of interest" description="Disordered" evidence="2">
    <location>
        <begin position="187"/>
        <end position="211"/>
    </location>
</feature>
<protein>
    <submittedName>
        <fullName evidence="3">Uncharacterized protein</fullName>
    </submittedName>
</protein>
<dbReference type="Gramene" id="PNW85784">
    <property type="protein sequence ID" value="PNW85784"/>
    <property type="gene ID" value="CHLRE_03g205600v5"/>
</dbReference>
<dbReference type="PANTHER" id="PTHR21043">
    <property type="entry name" value="IOJAP SUPERFAMILY ORTHOLOG"/>
    <property type="match status" value="1"/>
</dbReference>
<dbReference type="SUPFAM" id="SSF81301">
    <property type="entry name" value="Nucleotidyltransferase"/>
    <property type="match status" value="1"/>
</dbReference>
<gene>
    <name evidence="3" type="ORF">CHLRE_03g205600v5</name>
</gene>
<accession>A0A2K3DZ16</accession>
<evidence type="ECO:0000313" key="4">
    <source>
        <dbReference type="Proteomes" id="UP000006906"/>
    </source>
</evidence>
<dbReference type="OMA" id="AMAHHIE"/>
<organism evidence="3 4">
    <name type="scientific">Chlamydomonas reinhardtii</name>
    <name type="common">Chlamydomonas smithii</name>
    <dbReference type="NCBI Taxonomy" id="3055"/>
    <lineage>
        <taxon>Eukaryota</taxon>
        <taxon>Viridiplantae</taxon>
        <taxon>Chlorophyta</taxon>
        <taxon>core chlorophytes</taxon>
        <taxon>Chlorophyceae</taxon>
        <taxon>CS clade</taxon>
        <taxon>Chlamydomonadales</taxon>
        <taxon>Chlamydomonadaceae</taxon>
        <taxon>Chlamydomonas</taxon>
    </lineage>
</organism>
<dbReference type="GeneID" id="66053048"/>
<name>A0A2K3DZ16_CHLRE</name>
<dbReference type="RefSeq" id="XP_042926481.1">
    <property type="nucleotide sequence ID" value="XM_043061484.1"/>
</dbReference>
<proteinExistence type="inferred from homology"/>
<evidence type="ECO:0000256" key="2">
    <source>
        <dbReference type="SAM" id="MobiDB-lite"/>
    </source>
</evidence>
<keyword evidence="4" id="KW-1185">Reference proteome</keyword>
<comment type="similarity">
    <text evidence="1">Belongs to the Iojap/RsfS family.</text>
</comment>
<dbReference type="Proteomes" id="UP000006906">
    <property type="component" value="Chromosome 3"/>
</dbReference>
<dbReference type="STRING" id="3055.A0A2K3DZ16"/>
<dbReference type="AlphaFoldDB" id="A0A2K3DZ16"/>
<dbReference type="FunCoup" id="A0A2K3DZ16">
    <property type="interactions" value="455"/>
</dbReference>
<dbReference type="InterPro" id="IPR043519">
    <property type="entry name" value="NT_sf"/>
</dbReference>
<dbReference type="PANTHER" id="PTHR21043:SF2">
    <property type="entry name" value="PROTEIN IOJAP, CHLOROPLASTIC"/>
    <property type="match status" value="1"/>
</dbReference>
<dbReference type="GO" id="GO:0090071">
    <property type="term" value="P:negative regulation of ribosome biogenesis"/>
    <property type="evidence" value="ECO:0000318"/>
    <property type="project" value="GO_Central"/>
</dbReference>
<dbReference type="HAMAP" id="MF_01477">
    <property type="entry name" value="Iojap_RsfS"/>
    <property type="match status" value="1"/>
</dbReference>
<dbReference type="NCBIfam" id="TIGR00090">
    <property type="entry name" value="rsfS_iojap_ybeB"/>
    <property type="match status" value="1"/>
</dbReference>